<dbReference type="InterPro" id="IPR004090">
    <property type="entry name" value="Chemotax_Me-accpt_rcpt"/>
</dbReference>
<sequence length="507" mass="53840">MVLSGMLIAALLAIGALGLWQGHQMSALLQTMYADRVVPLKQIKAVSDAYAVQIVDVVHKFADGSIDGQEALRQLDVAQGTIHSQWRAYTSTFLVPDEKQLIEKLTPLRDRVDATLPRLRQAFADNDRAFADQFRAGEMYPMFDAMQGVIGDLVNVQLSISEQINAEAYALKQRSFWTSAASIALAIVAAMVLCASIIRHLMRSLGTEPTELKVIAQQVASGDLRPIQLQSAVPAGSVLQALVDMQGHLAALVSQIRDCSEGIATASAQIAMGNADLSQRTEEQASNLQQTAASMEQLSGTVRQSADTALQANQLASSAAQAAQQGGQLVEVVVHTMQDISTSSRRIADIIGVIDGIAFQTNILALNAAVEAARAGEQGRGFAVVASEVRSLASRSASAAKEIKSLINESVQKVVSGTDTVNQAGSAVKDIVDQVHQVSHMISQITGASSEQSQGIEQIGQAVQQLDLVTQQNAALVEETAAAAESLRHQAIGLVSLVSRFKTLQTA</sequence>
<evidence type="ECO:0000256" key="1">
    <source>
        <dbReference type="ARBA" id="ARBA00004370"/>
    </source>
</evidence>
<organism evidence="7 8">
    <name type="scientific">Tepidimonas fonticaldi</name>
    <dbReference type="NCBI Taxonomy" id="1101373"/>
    <lineage>
        <taxon>Bacteria</taxon>
        <taxon>Pseudomonadati</taxon>
        <taxon>Pseudomonadota</taxon>
        <taxon>Betaproteobacteria</taxon>
        <taxon>Burkholderiales</taxon>
        <taxon>Tepidimonas</taxon>
    </lineage>
</organism>
<accession>A0A554XLS3</accession>
<proteinExistence type="inferred from homology"/>
<dbReference type="Proteomes" id="UP000316388">
    <property type="component" value="Unassembled WGS sequence"/>
</dbReference>
<dbReference type="GO" id="GO:0007165">
    <property type="term" value="P:signal transduction"/>
    <property type="evidence" value="ECO:0007669"/>
    <property type="project" value="UniProtKB-KW"/>
</dbReference>
<dbReference type="InterPro" id="IPR004089">
    <property type="entry name" value="MCPsignal_dom"/>
</dbReference>
<dbReference type="SMART" id="SM00283">
    <property type="entry name" value="MA"/>
    <property type="match status" value="1"/>
</dbReference>
<comment type="similarity">
    <text evidence="3">Belongs to the methyl-accepting chemotaxis (MCP) protein family.</text>
</comment>
<evidence type="ECO:0000256" key="3">
    <source>
        <dbReference type="ARBA" id="ARBA00029447"/>
    </source>
</evidence>
<dbReference type="GO" id="GO:0006935">
    <property type="term" value="P:chemotaxis"/>
    <property type="evidence" value="ECO:0007669"/>
    <property type="project" value="InterPro"/>
</dbReference>
<dbReference type="PANTHER" id="PTHR43531">
    <property type="entry name" value="PROTEIN ICFG"/>
    <property type="match status" value="1"/>
</dbReference>
<dbReference type="EMBL" id="VJOO01000014">
    <property type="protein sequence ID" value="TSE36780.1"/>
    <property type="molecule type" value="Genomic_DNA"/>
</dbReference>
<dbReference type="GO" id="GO:0005886">
    <property type="term" value="C:plasma membrane"/>
    <property type="evidence" value="ECO:0007669"/>
    <property type="project" value="TreeGrafter"/>
</dbReference>
<keyword evidence="2" id="KW-0488">Methylation</keyword>
<dbReference type="InterPro" id="IPR024478">
    <property type="entry name" value="HlyB_4HB_MCP"/>
</dbReference>
<dbReference type="InterPro" id="IPR051310">
    <property type="entry name" value="MCP_chemotaxis"/>
</dbReference>
<keyword evidence="5" id="KW-0812">Transmembrane</keyword>
<keyword evidence="5" id="KW-0472">Membrane</keyword>
<dbReference type="PRINTS" id="PR00260">
    <property type="entry name" value="CHEMTRNSDUCR"/>
</dbReference>
<dbReference type="Pfam" id="PF00015">
    <property type="entry name" value="MCPsignal"/>
    <property type="match status" value="1"/>
</dbReference>
<gene>
    <name evidence="7" type="primary">tap</name>
    <name evidence="7" type="ORF">Tfont_01614</name>
</gene>
<dbReference type="Gene3D" id="1.10.287.950">
    <property type="entry name" value="Methyl-accepting chemotaxis protein"/>
    <property type="match status" value="1"/>
</dbReference>
<comment type="caution">
    <text evidence="7">The sequence shown here is derived from an EMBL/GenBank/DDBJ whole genome shotgun (WGS) entry which is preliminary data.</text>
</comment>
<dbReference type="GO" id="GO:0004888">
    <property type="term" value="F:transmembrane signaling receptor activity"/>
    <property type="evidence" value="ECO:0007669"/>
    <property type="project" value="InterPro"/>
</dbReference>
<evidence type="ECO:0000256" key="5">
    <source>
        <dbReference type="SAM" id="Phobius"/>
    </source>
</evidence>
<dbReference type="CDD" id="cd11386">
    <property type="entry name" value="MCP_signal"/>
    <property type="match status" value="1"/>
</dbReference>
<evidence type="ECO:0000256" key="2">
    <source>
        <dbReference type="ARBA" id="ARBA00022481"/>
    </source>
</evidence>
<comment type="subcellular location">
    <subcellularLocation>
        <location evidence="1">Membrane</location>
    </subcellularLocation>
</comment>
<name>A0A554XLS3_9BURK</name>
<reference evidence="7 8" key="1">
    <citation type="submission" date="2019-07" db="EMBL/GenBank/DDBJ databases">
        <title>Tepidimonas fonticaldi AT-A2 draft genome.</title>
        <authorList>
            <person name="Da Costa M.S."/>
            <person name="Froufe H.J.C."/>
            <person name="Egas C."/>
            <person name="Albuquerque L."/>
        </authorList>
    </citation>
    <scope>NUCLEOTIDE SEQUENCE [LARGE SCALE GENOMIC DNA]</scope>
    <source>
        <strain evidence="7 8">AT-A2</strain>
    </source>
</reference>
<protein>
    <submittedName>
        <fullName evidence="7">Methyl-accepting chemotaxis protein IV</fullName>
    </submittedName>
</protein>
<dbReference type="FunFam" id="1.10.287.950:FF:000001">
    <property type="entry name" value="Methyl-accepting chemotaxis sensory transducer"/>
    <property type="match status" value="1"/>
</dbReference>
<feature type="transmembrane region" description="Helical" evidence="5">
    <location>
        <begin position="176"/>
        <end position="198"/>
    </location>
</feature>
<keyword evidence="5" id="KW-1133">Transmembrane helix</keyword>
<feature type="domain" description="Methyl-accepting transducer" evidence="6">
    <location>
        <begin position="259"/>
        <end position="488"/>
    </location>
</feature>
<evidence type="ECO:0000313" key="7">
    <source>
        <dbReference type="EMBL" id="TSE36780.1"/>
    </source>
</evidence>
<evidence type="ECO:0000313" key="8">
    <source>
        <dbReference type="Proteomes" id="UP000316388"/>
    </source>
</evidence>
<keyword evidence="4" id="KW-0807">Transducer</keyword>
<dbReference type="PANTHER" id="PTHR43531:SF14">
    <property type="entry name" value="METHYL-ACCEPTING CHEMOTAXIS PROTEIN I-RELATED"/>
    <property type="match status" value="1"/>
</dbReference>
<dbReference type="AlphaFoldDB" id="A0A554XLS3"/>
<evidence type="ECO:0000256" key="4">
    <source>
        <dbReference type="PROSITE-ProRule" id="PRU00284"/>
    </source>
</evidence>
<dbReference type="SUPFAM" id="SSF58104">
    <property type="entry name" value="Methyl-accepting chemotaxis protein (MCP) signaling domain"/>
    <property type="match status" value="1"/>
</dbReference>
<dbReference type="PROSITE" id="PS50111">
    <property type="entry name" value="CHEMOTAXIS_TRANSDUC_2"/>
    <property type="match status" value="1"/>
</dbReference>
<evidence type="ECO:0000259" key="6">
    <source>
        <dbReference type="PROSITE" id="PS50111"/>
    </source>
</evidence>
<dbReference type="Pfam" id="PF12729">
    <property type="entry name" value="4HB_MCP_1"/>
    <property type="match status" value="1"/>
</dbReference>